<dbReference type="PANTHER" id="PTHR34934">
    <property type="entry name" value="FLAVIN-DEPENDENT THYMIDYLATE SYNTHASE"/>
    <property type="match status" value="1"/>
</dbReference>
<dbReference type="GO" id="GO:0070402">
    <property type="term" value="F:NADPH binding"/>
    <property type="evidence" value="ECO:0007669"/>
    <property type="project" value="TreeGrafter"/>
</dbReference>
<dbReference type="Gene3D" id="3.30.1360.170">
    <property type="match status" value="1"/>
</dbReference>
<dbReference type="GO" id="GO:0006231">
    <property type="term" value="P:dTMP biosynthetic process"/>
    <property type="evidence" value="ECO:0007669"/>
    <property type="project" value="UniProtKB-UniRule"/>
</dbReference>
<accession>A0A920CBA1</accession>
<dbReference type="InterPro" id="IPR036098">
    <property type="entry name" value="Thymidylate_synthase_ThyX_sf"/>
</dbReference>
<dbReference type="InterPro" id="IPR003669">
    <property type="entry name" value="Thymidylate_synthase_ThyX"/>
</dbReference>
<name>A0A920CBA1_9BACL</name>
<dbReference type="Proteomes" id="UP000679779">
    <property type="component" value="Unassembled WGS sequence"/>
</dbReference>
<evidence type="ECO:0000256" key="1">
    <source>
        <dbReference type="NCBIfam" id="TIGR02170"/>
    </source>
</evidence>
<gene>
    <name evidence="2" type="ORF">J2TS6_28490</name>
</gene>
<comment type="caution">
    <text evidence="2">The sequence shown here is derived from an EMBL/GenBank/DDBJ whole genome shotgun (WGS) entry which is preliminary data.</text>
</comment>
<dbReference type="CDD" id="cd20175">
    <property type="entry name" value="ThyX"/>
    <property type="match status" value="1"/>
</dbReference>
<keyword evidence="3" id="KW-1185">Reference proteome</keyword>
<dbReference type="GO" id="GO:0050797">
    <property type="term" value="F:thymidylate synthase (FAD) activity"/>
    <property type="evidence" value="ECO:0007669"/>
    <property type="project" value="UniProtKB-UniRule"/>
</dbReference>
<dbReference type="Pfam" id="PF02511">
    <property type="entry name" value="Thy1"/>
    <property type="match status" value="1"/>
</dbReference>
<dbReference type="EMBL" id="BORQ01000003">
    <property type="protein sequence ID" value="GIO31708.1"/>
    <property type="molecule type" value="Genomic_DNA"/>
</dbReference>
<dbReference type="NCBIfam" id="TIGR02170">
    <property type="entry name" value="thyX"/>
    <property type="match status" value="1"/>
</dbReference>
<dbReference type="AlphaFoldDB" id="A0A920CBA1"/>
<dbReference type="GO" id="GO:0004799">
    <property type="term" value="F:thymidylate synthase activity"/>
    <property type="evidence" value="ECO:0007669"/>
    <property type="project" value="TreeGrafter"/>
</dbReference>
<evidence type="ECO:0000313" key="2">
    <source>
        <dbReference type="EMBL" id="GIO31708.1"/>
    </source>
</evidence>
<dbReference type="SUPFAM" id="SSF69796">
    <property type="entry name" value="Thymidylate synthase-complementing protein Thy1"/>
    <property type="match status" value="1"/>
</dbReference>
<evidence type="ECO:0000313" key="3">
    <source>
        <dbReference type="Proteomes" id="UP000679779"/>
    </source>
</evidence>
<protein>
    <recommendedName>
        <fullName evidence="1">FAD-dependent thymidylate synthase</fullName>
        <ecNumber evidence="1">2.1.1.148</ecNumber>
    </recommendedName>
</protein>
<reference evidence="2" key="1">
    <citation type="submission" date="2021-03" db="EMBL/GenBank/DDBJ databases">
        <title>Antimicrobial resistance genes in bacteria isolated from Japanese honey, and their potential for conferring macrolide and lincosamide resistance in the American foulbrood pathogen Paenibacillus larvae.</title>
        <authorList>
            <person name="Okamoto M."/>
            <person name="Kumagai M."/>
            <person name="Kanamori H."/>
            <person name="Takamatsu D."/>
        </authorList>
    </citation>
    <scope>NUCLEOTIDE SEQUENCE</scope>
    <source>
        <strain evidence="2">J2TS6</strain>
    </source>
</reference>
<proteinExistence type="predicted"/>
<sequence>MSMIEVLDKGYVRLVNHMGSDLTVVNAARVSYAKESKELNDKDIRLIKFLAREGHTSPFRHVIMQFEIYAPLMVARQWWKYVIGSAHAEGTGDSLEAWNESSRRYITEEPTFYIPGEQQWRSKPENSKQGSGAALGNEAGQKLTKELIDYIELGVQKYEAALQDGVCAEQARLFLPSYGMYVRWYWTASLQAVCHFLNQRLEHDAQKEIQDYAKAILELSKPLYPVSVEELMVRSETLEV</sequence>
<dbReference type="EC" id="2.1.1.148" evidence="1"/>
<dbReference type="PANTHER" id="PTHR34934:SF1">
    <property type="entry name" value="FLAVIN-DEPENDENT THYMIDYLATE SYNTHASE"/>
    <property type="match status" value="1"/>
</dbReference>
<dbReference type="GO" id="GO:0050660">
    <property type="term" value="F:flavin adenine dinucleotide binding"/>
    <property type="evidence" value="ECO:0007669"/>
    <property type="project" value="UniProtKB-UniRule"/>
</dbReference>
<dbReference type="PROSITE" id="PS51331">
    <property type="entry name" value="THYX"/>
    <property type="match status" value="1"/>
</dbReference>
<organism evidence="2 3">
    <name type="scientific">Paenibacillus albilobatus</name>
    <dbReference type="NCBI Taxonomy" id="2716884"/>
    <lineage>
        <taxon>Bacteria</taxon>
        <taxon>Bacillati</taxon>
        <taxon>Bacillota</taxon>
        <taxon>Bacilli</taxon>
        <taxon>Bacillales</taxon>
        <taxon>Paenibacillaceae</taxon>
        <taxon>Paenibacillus</taxon>
    </lineage>
</organism>
<dbReference type="RefSeq" id="WP_160042813.1">
    <property type="nucleotide sequence ID" value="NZ_BORQ01000003.1"/>
</dbReference>